<proteinExistence type="predicted"/>
<sequence length="198" mass="21727">MMLPWLLLFDSRFDGGSVVCADLKSRYASINGADLVLELRWLNWFRFHGCSGVVEDAFWRHDGAPSMVVRDAPRLFFFSSDVAAVVDGGTMQVATHRCIHISDSGTGFAVGTTGFVEMMPCVLPWRFHGGYCHGDGDELLQIRGEVQVQARFVVCEGAKSAAVAKRWRRVNGAASGGCVFRQGGDGVELFDQAYGCRH</sequence>
<protein>
    <submittedName>
        <fullName evidence="1">Uncharacterized protein</fullName>
    </submittedName>
</protein>
<dbReference type="EMBL" id="CP039347">
    <property type="protein sequence ID" value="QCD86379.1"/>
    <property type="molecule type" value="Genomic_DNA"/>
</dbReference>
<evidence type="ECO:0000313" key="1">
    <source>
        <dbReference type="EMBL" id="QCD86379.1"/>
    </source>
</evidence>
<keyword evidence="2" id="KW-1185">Reference proteome</keyword>
<organism evidence="1 2">
    <name type="scientific">Vigna unguiculata</name>
    <name type="common">Cowpea</name>
    <dbReference type="NCBI Taxonomy" id="3917"/>
    <lineage>
        <taxon>Eukaryota</taxon>
        <taxon>Viridiplantae</taxon>
        <taxon>Streptophyta</taxon>
        <taxon>Embryophyta</taxon>
        <taxon>Tracheophyta</taxon>
        <taxon>Spermatophyta</taxon>
        <taxon>Magnoliopsida</taxon>
        <taxon>eudicotyledons</taxon>
        <taxon>Gunneridae</taxon>
        <taxon>Pentapetalae</taxon>
        <taxon>rosids</taxon>
        <taxon>fabids</taxon>
        <taxon>Fabales</taxon>
        <taxon>Fabaceae</taxon>
        <taxon>Papilionoideae</taxon>
        <taxon>50 kb inversion clade</taxon>
        <taxon>NPAAA clade</taxon>
        <taxon>indigoferoid/millettioid clade</taxon>
        <taxon>Phaseoleae</taxon>
        <taxon>Vigna</taxon>
    </lineage>
</organism>
<accession>A0A4D6LCQ7</accession>
<name>A0A4D6LCQ7_VIGUN</name>
<reference evidence="1 2" key="1">
    <citation type="submission" date="2019-04" db="EMBL/GenBank/DDBJ databases">
        <title>An improved genome assembly and genetic linkage map for asparagus bean, Vigna unguiculata ssp. sesquipedialis.</title>
        <authorList>
            <person name="Xia Q."/>
            <person name="Zhang R."/>
            <person name="Dong Y."/>
        </authorList>
    </citation>
    <scope>NUCLEOTIDE SEQUENCE [LARGE SCALE GENOMIC DNA]</scope>
    <source>
        <tissue evidence="1">Leaf</tissue>
    </source>
</reference>
<evidence type="ECO:0000313" key="2">
    <source>
        <dbReference type="Proteomes" id="UP000501690"/>
    </source>
</evidence>
<gene>
    <name evidence="1" type="ORF">DEO72_LG3g900</name>
</gene>
<dbReference type="AlphaFoldDB" id="A0A4D6LCQ7"/>
<dbReference type="Proteomes" id="UP000501690">
    <property type="component" value="Linkage Group LG3"/>
</dbReference>